<keyword evidence="3" id="KW-1185">Reference proteome</keyword>
<organism evidence="2 3">
    <name type="scientific">Vespula vulgaris</name>
    <name type="common">Yellow jacket</name>
    <name type="synonym">Wasp</name>
    <dbReference type="NCBI Taxonomy" id="7454"/>
    <lineage>
        <taxon>Eukaryota</taxon>
        <taxon>Metazoa</taxon>
        <taxon>Ecdysozoa</taxon>
        <taxon>Arthropoda</taxon>
        <taxon>Hexapoda</taxon>
        <taxon>Insecta</taxon>
        <taxon>Pterygota</taxon>
        <taxon>Neoptera</taxon>
        <taxon>Endopterygota</taxon>
        <taxon>Hymenoptera</taxon>
        <taxon>Apocrita</taxon>
        <taxon>Aculeata</taxon>
        <taxon>Vespoidea</taxon>
        <taxon>Vespidae</taxon>
        <taxon>Vespinae</taxon>
        <taxon>Vespula</taxon>
    </lineage>
</organism>
<accession>A0A834N818</accession>
<dbReference type="AlphaFoldDB" id="A0A834N818"/>
<dbReference type="EMBL" id="JACSEA010000005">
    <property type="protein sequence ID" value="KAF7400260.1"/>
    <property type="molecule type" value="Genomic_DNA"/>
</dbReference>
<feature type="compositionally biased region" description="Basic and acidic residues" evidence="1">
    <location>
        <begin position="87"/>
        <end position="102"/>
    </location>
</feature>
<protein>
    <submittedName>
        <fullName evidence="2">Uncharacterized protein</fullName>
    </submittedName>
</protein>
<name>A0A834N818_VESVU</name>
<reference evidence="2" key="1">
    <citation type="journal article" date="2020" name="G3 (Bethesda)">
        <title>High-Quality Assemblies for Three Invasive Social Wasps from the &lt;i&gt;Vespula&lt;/i&gt; Genus.</title>
        <authorList>
            <person name="Harrop T.W.R."/>
            <person name="Guhlin J."/>
            <person name="McLaughlin G.M."/>
            <person name="Permina E."/>
            <person name="Stockwell P."/>
            <person name="Gilligan J."/>
            <person name="Le Lec M.F."/>
            <person name="Gruber M.A.M."/>
            <person name="Quinn O."/>
            <person name="Lovegrove M."/>
            <person name="Duncan E.J."/>
            <person name="Remnant E.J."/>
            <person name="Van Eeckhoven J."/>
            <person name="Graham B."/>
            <person name="Knapp R.A."/>
            <person name="Langford K.W."/>
            <person name="Kronenberg Z."/>
            <person name="Press M.O."/>
            <person name="Eacker S.M."/>
            <person name="Wilson-Rankin E.E."/>
            <person name="Purcell J."/>
            <person name="Lester P.J."/>
            <person name="Dearden P.K."/>
        </authorList>
    </citation>
    <scope>NUCLEOTIDE SEQUENCE</scope>
    <source>
        <strain evidence="2">Marl-1</strain>
    </source>
</reference>
<dbReference type="Proteomes" id="UP000614350">
    <property type="component" value="Unassembled WGS sequence"/>
</dbReference>
<gene>
    <name evidence="2" type="ORF">HZH66_005444</name>
</gene>
<evidence type="ECO:0000313" key="3">
    <source>
        <dbReference type="Proteomes" id="UP000614350"/>
    </source>
</evidence>
<feature type="region of interest" description="Disordered" evidence="1">
    <location>
        <begin position="32"/>
        <end position="51"/>
    </location>
</feature>
<feature type="compositionally biased region" description="Basic and acidic residues" evidence="1">
    <location>
        <begin position="32"/>
        <end position="44"/>
    </location>
</feature>
<feature type="region of interest" description="Disordered" evidence="1">
    <location>
        <begin position="87"/>
        <end position="111"/>
    </location>
</feature>
<evidence type="ECO:0000313" key="2">
    <source>
        <dbReference type="EMBL" id="KAF7400260.1"/>
    </source>
</evidence>
<evidence type="ECO:0000256" key="1">
    <source>
        <dbReference type="SAM" id="MobiDB-lite"/>
    </source>
</evidence>
<proteinExistence type="predicted"/>
<comment type="caution">
    <text evidence="2">The sequence shown here is derived from an EMBL/GenBank/DDBJ whole genome shotgun (WGS) entry which is preliminary data.</text>
</comment>
<sequence length="111" mass="12348">MGWSIPRGGEPQPNVRIGVQRSWKIGSFGAFDRAEDQERQEGKPLKRGFSGFANDSRISKVESVVRPSFSWTCNAYSVAVAVGADRTTRLEGRKEGRSRRPDSAPPRIELN</sequence>